<name>W8BIA7_CERCA</name>
<dbReference type="AlphaFoldDB" id="W8BIA7"/>
<reference evidence="3" key="2">
    <citation type="journal article" date="2014" name="BMC Genomics">
        <title>A genomic perspective to assessing quality of mass-reared SIT flies used in Mediterranean fruit fly (Ceratitis capitata) eradication in California.</title>
        <authorList>
            <person name="Calla B."/>
            <person name="Hall B."/>
            <person name="Hou S."/>
            <person name="Geib S.M."/>
        </authorList>
    </citation>
    <scope>NUCLEOTIDE SEQUENCE</scope>
</reference>
<feature type="chain" id="PRO_5007737161" evidence="2">
    <location>
        <begin position="35"/>
        <end position="284"/>
    </location>
</feature>
<feature type="signal peptide" evidence="2">
    <location>
        <begin position="1"/>
        <end position="34"/>
    </location>
</feature>
<feature type="compositionally biased region" description="Basic and acidic residues" evidence="1">
    <location>
        <begin position="170"/>
        <end position="183"/>
    </location>
</feature>
<evidence type="ECO:0000256" key="1">
    <source>
        <dbReference type="SAM" id="MobiDB-lite"/>
    </source>
</evidence>
<dbReference type="EMBL" id="GAMC01009832">
    <property type="protein sequence ID" value="JAB96723.1"/>
    <property type="molecule type" value="mRNA"/>
</dbReference>
<feature type="region of interest" description="Disordered" evidence="1">
    <location>
        <begin position="160"/>
        <end position="227"/>
    </location>
</feature>
<evidence type="ECO:0000256" key="2">
    <source>
        <dbReference type="SAM" id="SignalP"/>
    </source>
</evidence>
<protein>
    <submittedName>
        <fullName evidence="3">Uncharacterized protein</fullName>
    </submittedName>
</protein>
<evidence type="ECO:0000313" key="3">
    <source>
        <dbReference type="EMBL" id="JAB96723.1"/>
    </source>
</evidence>
<proteinExistence type="evidence at transcript level"/>
<organism evidence="3">
    <name type="scientific">Ceratitis capitata</name>
    <name type="common">Mediterranean fruit fly</name>
    <name type="synonym">Tephritis capitata</name>
    <dbReference type="NCBI Taxonomy" id="7213"/>
    <lineage>
        <taxon>Eukaryota</taxon>
        <taxon>Metazoa</taxon>
        <taxon>Ecdysozoa</taxon>
        <taxon>Arthropoda</taxon>
        <taxon>Hexapoda</taxon>
        <taxon>Insecta</taxon>
        <taxon>Pterygota</taxon>
        <taxon>Neoptera</taxon>
        <taxon>Endopterygota</taxon>
        <taxon>Diptera</taxon>
        <taxon>Brachycera</taxon>
        <taxon>Muscomorpha</taxon>
        <taxon>Tephritoidea</taxon>
        <taxon>Tephritidae</taxon>
        <taxon>Ceratitis</taxon>
        <taxon>Ceratitis</taxon>
    </lineage>
</organism>
<dbReference type="EMBL" id="GAMC01009831">
    <property type="protein sequence ID" value="JAB96724.1"/>
    <property type="molecule type" value="mRNA"/>
</dbReference>
<accession>W8BIA7</accession>
<keyword evidence="2" id="KW-0732">Signal</keyword>
<reference evidence="3" key="1">
    <citation type="submission" date="2013-07" db="EMBL/GenBank/DDBJ databases">
        <authorList>
            <person name="Geib S."/>
        </authorList>
    </citation>
    <scope>NUCLEOTIDE SEQUENCE</scope>
</reference>
<sequence>HRHRVLAIAMTAQKSINIAIILYCCALCITDISAHGCHRGPHERKLVDLSSESSEEDINRGYLQQHPWERHRARHHRGHGHKNDLDFINVLATNQDSENPGGNTPSYTFSHSTTRLHMPRLNVILGAEMAQQEPSHPWHLHEPRRRHRFHHHRWHAGLYQHDNDNFSGEDMQKGTDNGADRRAHIANSDNNNGNGEREWESAESLETSGGRQNEGETRQKPSKTTTTTISPITHKTMTTTEESTTNIRKEYETTTTVLNSVAADVTTTAEPNEVTYAIDIRGGF</sequence>
<feature type="non-terminal residue" evidence="3">
    <location>
        <position position="1"/>
    </location>
</feature>